<evidence type="ECO:0000313" key="1">
    <source>
        <dbReference type="EMBL" id="MED5053093.1"/>
    </source>
</evidence>
<dbReference type="Gene3D" id="2.60.120.10">
    <property type="entry name" value="Jelly Rolls"/>
    <property type="match status" value="1"/>
</dbReference>
<dbReference type="Proteomes" id="UP001339962">
    <property type="component" value="Unassembled WGS sequence"/>
</dbReference>
<dbReference type="InterPro" id="IPR014710">
    <property type="entry name" value="RmlC-like_jellyroll"/>
</dbReference>
<sequence length="215" mass="24935">MKGNDPIIQMTEIEGLHFETNLYTTSTDNGIYNVIASSGPGITDLVTHSPNFYYLHYGIHVGQVDRLTFFGEPNQRITGYFVDCRKDSPTLHKQVVLEFYPDPSKKLYIDRGIAHTFDGLENILTRDEPIWYMSIGNKDYNIANDVINVKRDTPLDRFPVVTTNEFPIPRKAYEFVLELQHLTMIELQHYPNRVPITINGEKRYVNLKPKVQEQR</sequence>
<dbReference type="InterPro" id="IPR011051">
    <property type="entry name" value="RmlC_Cupin_sf"/>
</dbReference>
<evidence type="ECO:0000313" key="2">
    <source>
        <dbReference type="Proteomes" id="UP001339962"/>
    </source>
</evidence>
<dbReference type="SUPFAM" id="SSF51182">
    <property type="entry name" value="RmlC-like cupins"/>
    <property type="match status" value="1"/>
</dbReference>
<comment type="caution">
    <text evidence="1">The sequence shown here is derived from an EMBL/GenBank/DDBJ whole genome shotgun (WGS) entry which is preliminary data.</text>
</comment>
<dbReference type="EMBL" id="JARTLI010000038">
    <property type="protein sequence ID" value="MED5053093.1"/>
    <property type="molecule type" value="Genomic_DNA"/>
</dbReference>
<name>A0ABD5IXZ6_9BACL</name>
<reference evidence="1 2" key="1">
    <citation type="submission" date="2023-03" db="EMBL/GenBank/DDBJ databases">
        <title>Bacillus Genome Sequencing.</title>
        <authorList>
            <person name="Dunlap C."/>
        </authorList>
    </citation>
    <scope>NUCLEOTIDE SEQUENCE [LARGE SCALE GENOMIC DNA]</scope>
    <source>
        <strain evidence="1 2">NRS-38</strain>
    </source>
</reference>
<dbReference type="AlphaFoldDB" id="A0ABD5IXZ6"/>
<accession>A0ABD5IXZ6</accession>
<gene>
    <name evidence="1" type="ORF">P9850_14925</name>
</gene>
<protein>
    <submittedName>
        <fullName evidence="1">dTDP-4-dehydrorhamnose 3,5-epimerase family protein</fullName>
    </submittedName>
</protein>
<dbReference type="RefSeq" id="WP_080861532.1">
    <property type="nucleotide sequence ID" value="NZ_JACIDF010000007.1"/>
</dbReference>
<proteinExistence type="predicted"/>
<organism evidence="1 2">
    <name type="scientific">Anoxybacteroides rupiense</name>
    <dbReference type="NCBI Taxonomy" id="311460"/>
    <lineage>
        <taxon>Bacteria</taxon>
        <taxon>Bacillati</taxon>
        <taxon>Bacillota</taxon>
        <taxon>Bacilli</taxon>
        <taxon>Bacillales</taxon>
        <taxon>Anoxybacillaceae</taxon>
        <taxon>Anoxybacteroides</taxon>
    </lineage>
</organism>